<proteinExistence type="predicted"/>
<name>A0A8T2QUC2_CERRI</name>
<dbReference type="EMBL" id="CM035437">
    <property type="protein sequence ID" value="KAH7287566.1"/>
    <property type="molecule type" value="Genomic_DNA"/>
</dbReference>
<dbReference type="AlphaFoldDB" id="A0A8T2QUC2"/>
<keyword evidence="2" id="KW-1185">Reference proteome</keyword>
<dbReference type="Proteomes" id="UP000825935">
    <property type="component" value="Chromosome 32"/>
</dbReference>
<gene>
    <name evidence="1" type="ORF">KP509_32G062700</name>
</gene>
<evidence type="ECO:0000313" key="1">
    <source>
        <dbReference type="EMBL" id="KAH7287566.1"/>
    </source>
</evidence>
<organism evidence="1 2">
    <name type="scientific">Ceratopteris richardii</name>
    <name type="common">Triangle waterfern</name>
    <dbReference type="NCBI Taxonomy" id="49495"/>
    <lineage>
        <taxon>Eukaryota</taxon>
        <taxon>Viridiplantae</taxon>
        <taxon>Streptophyta</taxon>
        <taxon>Embryophyta</taxon>
        <taxon>Tracheophyta</taxon>
        <taxon>Polypodiopsida</taxon>
        <taxon>Polypodiidae</taxon>
        <taxon>Polypodiales</taxon>
        <taxon>Pteridineae</taxon>
        <taxon>Pteridaceae</taxon>
        <taxon>Parkerioideae</taxon>
        <taxon>Ceratopteris</taxon>
    </lineage>
</organism>
<reference evidence="1" key="1">
    <citation type="submission" date="2021-08" db="EMBL/GenBank/DDBJ databases">
        <title>WGS assembly of Ceratopteris richardii.</title>
        <authorList>
            <person name="Marchant D.B."/>
            <person name="Chen G."/>
            <person name="Jenkins J."/>
            <person name="Shu S."/>
            <person name="Leebens-Mack J."/>
            <person name="Grimwood J."/>
            <person name="Schmutz J."/>
            <person name="Soltis P."/>
            <person name="Soltis D."/>
            <person name="Chen Z.-H."/>
        </authorList>
    </citation>
    <scope>NUCLEOTIDE SEQUENCE</scope>
    <source>
        <strain evidence="1">Whitten #5841</strain>
        <tissue evidence="1">Leaf</tissue>
    </source>
</reference>
<evidence type="ECO:0000313" key="2">
    <source>
        <dbReference type="Proteomes" id="UP000825935"/>
    </source>
</evidence>
<protein>
    <submittedName>
        <fullName evidence="1">Uncharacterized protein</fullName>
    </submittedName>
</protein>
<sequence>MLSIHVWNMRSKPNRSDDPVRVLWHQMLDRCIRLLNPHSNCDYPLWILRSVPA</sequence>
<accession>A0A8T2QUC2</accession>
<comment type="caution">
    <text evidence="1">The sequence shown here is derived from an EMBL/GenBank/DDBJ whole genome shotgun (WGS) entry which is preliminary data.</text>
</comment>